<evidence type="ECO:0000313" key="1">
    <source>
        <dbReference type="EMBL" id="ETD26771.1"/>
    </source>
</evidence>
<comment type="caution">
    <text evidence="1">The sequence shown here is derived from an EMBL/GenBank/DDBJ whole genome shotgun (WGS) entry which is preliminary data.</text>
</comment>
<dbReference type="EMBL" id="AZJJ01000002">
    <property type="protein sequence ID" value="ETD26771.1"/>
    <property type="molecule type" value="Genomic_DNA"/>
</dbReference>
<dbReference type="HOGENOM" id="CLU_032547_0_0_7"/>
<accession>V8CJ45</accession>
<dbReference type="REBASE" id="94967">
    <property type="entry name" value="Hca12740ORF1158P"/>
</dbReference>
<dbReference type="PATRIC" id="fig|1357399.3.peg.1217"/>
<name>V8CJ45_9HELI</name>
<dbReference type="Gene3D" id="3.40.91.50">
    <property type="match status" value="1"/>
</dbReference>
<organism evidence="1 2">
    <name type="scientific">Helicobacter canis NCTC 12740</name>
    <dbReference type="NCBI Taxonomy" id="1357399"/>
    <lineage>
        <taxon>Bacteria</taxon>
        <taxon>Pseudomonadati</taxon>
        <taxon>Campylobacterota</taxon>
        <taxon>Epsilonproteobacteria</taxon>
        <taxon>Campylobacterales</taxon>
        <taxon>Helicobacteraceae</taxon>
        <taxon>Helicobacter</taxon>
    </lineage>
</organism>
<proteinExistence type="predicted"/>
<dbReference type="RefSeq" id="WP_023930123.1">
    <property type="nucleotide sequence ID" value="NZ_KI669458.1"/>
</dbReference>
<evidence type="ECO:0008006" key="3">
    <source>
        <dbReference type="Google" id="ProtNLM"/>
    </source>
</evidence>
<keyword evidence="2" id="KW-1185">Reference proteome</keyword>
<dbReference type="AlphaFoldDB" id="V8CJ45"/>
<protein>
    <recommendedName>
        <fullName evidence="3">AlwI restriction endonuclease</fullName>
    </recommendedName>
</protein>
<evidence type="ECO:0000313" key="2">
    <source>
        <dbReference type="Proteomes" id="UP000018688"/>
    </source>
</evidence>
<dbReference type="OrthoDB" id="5314016at2"/>
<dbReference type="Pfam" id="PF09491">
    <property type="entry name" value="RE_AlwI"/>
    <property type="match status" value="1"/>
</dbReference>
<dbReference type="Proteomes" id="UP000018688">
    <property type="component" value="Unassembled WGS sequence"/>
</dbReference>
<reference evidence="1 2" key="1">
    <citation type="submission" date="2013-10" db="EMBL/GenBank/DDBJ databases">
        <title>The Genome Sequence of Helicobacter canis NCTC 12740.</title>
        <authorList>
            <consortium name="The Broad Institute Genomics Platform"/>
            <person name="Earl A."/>
            <person name="Fox J.G."/>
            <person name="Shen Z."/>
            <person name="Young S.K."/>
            <person name="Zeng Q."/>
            <person name="Gargeya S."/>
            <person name="Fitzgerald M."/>
            <person name="Abouelleil A."/>
            <person name="Alvarado L."/>
            <person name="Chapman S.B."/>
            <person name="Gainer-Dewar J."/>
            <person name="Goldberg J."/>
            <person name="Griggs A."/>
            <person name="Gujja S."/>
            <person name="Hansen M."/>
            <person name="Howarth C."/>
            <person name="Imamovic A."/>
            <person name="Ireland A."/>
            <person name="Larimer J."/>
            <person name="McCowan C."/>
            <person name="Murphy C."/>
            <person name="Pearson M."/>
            <person name="Poon T.W."/>
            <person name="Priest M."/>
            <person name="Roberts A."/>
            <person name="Saif S."/>
            <person name="Shea T."/>
            <person name="Sykes S."/>
            <person name="Wortman J."/>
            <person name="Nusbaum C."/>
            <person name="Birren B."/>
        </authorList>
    </citation>
    <scope>NUCLEOTIDE SEQUENCE [LARGE SCALE GENOMIC DNA]</scope>
    <source>
        <strain evidence="1 2">NCTC 12740</strain>
    </source>
</reference>
<gene>
    <name evidence="1" type="ORF">HMPREF2087_01161</name>
</gene>
<sequence>MRNPQRIADFLKALLPFENHTLTHEIIMQIIFYLIKHKIYTPNYASKHFKEILESDEVFNDTQIQEIIENSPQKHKEKGFDRGWDSRFDTFYKLSMEFGFCFYEMGKSLIISHTGHLLIDAVNEIPSNEAKIANIFLNCLMKYQRNNPFRNVINTNAPLILLLNVLSKLQEKTQDSKLSILEIPFLLCWKNDDYAALTHYILEFRKAYPSFAYSKELIYEKCLKLLETTNTKRFKFSQVCKESIDEYIRKMRITGIISLRGNGRFIDFNTFEISKIDYVLKHYSHYKKFDDKKAYFAYMGEIDSHILELKEQIDTNKESLKQKTLESFAAQYSKEQIYHELSILTSKNKTSKDEILRFIPEPIRFEFLTSIALKQHFEDLEVMPNYSIDDEGLPKCFAGGNKPDIICKDKESKSIIEVSLICGRGQVNNELLPITRHLKEMIESLKDSPTKLCYFAIFIAPKIYEDSKIYVEFIKYKENLDITNLEILEFIQNIKITYEQDKTIKNLCI</sequence>
<dbReference type="STRING" id="1357399.HMPREF2087_01161"/>
<dbReference type="InterPro" id="IPR018573">
    <property type="entry name" value="Restrct_endonuc_II_AlwI"/>
</dbReference>